<dbReference type="CDD" id="cd01949">
    <property type="entry name" value="GGDEF"/>
    <property type="match status" value="1"/>
</dbReference>
<dbReference type="OrthoDB" id="9759607at2"/>
<dbReference type="Proteomes" id="UP000184758">
    <property type="component" value="Unassembled WGS sequence"/>
</dbReference>
<evidence type="ECO:0000313" key="3">
    <source>
        <dbReference type="EMBL" id="SIN98581.1"/>
    </source>
</evidence>
<dbReference type="InterPro" id="IPR050469">
    <property type="entry name" value="Diguanylate_Cyclase"/>
</dbReference>
<keyword evidence="1" id="KW-0812">Transmembrane</keyword>
<dbReference type="GO" id="GO:0052621">
    <property type="term" value="F:diguanylate cyclase activity"/>
    <property type="evidence" value="ECO:0007669"/>
    <property type="project" value="TreeGrafter"/>
</dbReference>
<dbReference type="Gene3D" id="3.30.70.270">
    <property type="match status" value="1"/>
</dbReference>
<dbReference type="eggNOG" id="COG3706">
    <property type="taxonomic scope" value="Bacteria"/>
</dbReference>
<proteinExistence type="predicted"/>
<evidence type="ECO:0000259" key="2">
    <source>
        <dbReference type="PROSITE" id="PS50887"/>
    </source>
</evidence>
<dbReference type="InterPro" id="IPR043128">
    <property type="entry name" value="Rev_trsase/Diguanyl_cyclase"/>
</dbReference>
<dbReference type="GO" id="GO:0005886">
    <property type="term" value="C:plasma membrane"/>
    <property type="evidence" value="ECO:0007669"/>
    <property type="project" value="TreeGrafter"/>
</dbReference>
<dbReference type="Pfam" id="PF00990">
    <property type="entry name" value="GGDEF"/>
    <property type="match status" value="1"/>
</dbReference>
<feature type="transmembrane region" description="Helical" evidence="1">
    <location>
        <begin position="130"/>
        <end position="151"/>
    </location>
</feature>
<dbReference type="SMART" id="SM00267">
    <property type="entry name" value="GGDEF"/>
    <property type="match status" value="1"/>
</dbReference>
<keyword evidence="4" id="KW-1185">Reference proteome</keyword>
<dbReference type="GO" id="GO:1902201">
    <property type="term" value="P:negative regulation of bacterial-type flagellum-dependent cell motility"/>
    <property type="evidence" value="ECO:0007669"/>
    <property type="project" value="TreeGrafter"/>
</dbReference>
<gene>
    <name evidence="3" type="ORF">SAMN05878443_0814</name>
</gene>
<dbReference type="GO" id="GO:0043709">
    <property type="term" value="P:cell adhesion involved in single-species biofilm formation"/>
    <property type="evidence" value="ECO:0007669"/>
    <property type="project" value="TreeGrafter"/>
</dbReference>
<dbReference type="NCBIfam" id="TIGR00254">
    <property type="entry name" value="GGDEF"/>
    <property type="match status" value="1"/>
</dbReference>
<name>A0A1N6FTR8_9LACT</name>
<feature type="transmembrane region" description="Helical" evidence="1">
    <location>
        <begin position="70"/>
        <end position="95"/>
    </location>
</feature>
<dbReference type="SUPFAM" id="SSF55073">
    <property type="entry name" value="Nucleotide cyclase"/>
    <property type="match status" value="1"/>
</dbReference>
<feature type="domain" description="GGDEF" evidence="2">
    <location>
        <begin position="227"/>
        <end position="331"/>
    </location>
</feature>
<feature type="transmembrane region" description="Helical" evidence="1">
    <location>
        <begin position="163"/>
        <end position="183"/>
    </location>
</feature>
<dbReference type="PANTHER" id="PTHR45138:SF9">
    <property type="entry name" value="DIGUANYLATE CYCLASE DGCM-RELATED"/>
    <property type="match status" value="1"/>
</dbReference>
<reference evidence="4" key="1">
    <citation type="submission" date="2016-11" db="EMBL/GenBank/DDBJ databases">
        <authorList>
            <person name="Varghese N."/>
            <person name="Submissions S."/>
        </authorList>
    </citation>
    <scope>NUCLEOTIDE SEQUENCE [LARGE SCALE GENOMIC DNA]</scope>
    <source>
        <strain evidence="4">313</strain>
    </source>
</reference>
<feature type="transmembrane region" description="Helical" evidence="1">
    <location>
        <begin position="7"/>
        <end position="23"/>
    </location>
</feature>
<protein>
    <submittedName>
        <fullName evidence="3">Diguanylate cyclase</fullName>
    </submittedName>
</protein>
<evidence type="ECO:0000256" key="1">
    <source>
        <dbReference type="SAM" id="Phobius"/>
    </source>
</evidence>
<sequence length="331" mass="37479">MLSFYDGFFLNLCVLIASLFVYEELVKKNSFEIQTIRITIINGLLGGLLAAILMHFNIETSANALIDLRIIPFMLVILYGNWLSTSITAALIISIRFMMGVHIYSAINIIFILASWMIFCYCFKKIKNRWISIIVMLTLSNTVYTVLTAILSAGKGLNISLIATYWISCILGGLIAVYMMDYLNETKIAFKRNSKYAFTDSMTGLNNVRSFNLAFNKAKSKLEKSNESISIMILDIDHFKQVNDTYGHLEGNLVLKKVAAILKMSQDPEDIISRNGGEEFSVLLNNCSHNEAYEKADALRKIMENLFFIMTVCQIKCITQDEIKETHDVLV</sequence>
<feature type="transmembrane region" description="Helical" evidence="1">
    <location>
        <begin position="35"/>
        <end position="58"/>
    </location>
</feature>
<dbReference type="InterPro" id="IPR000160">
    <property type="entry name" value="GGDEF_dom"/>
</dbReference>
<organism evidence="3 4">
    <name type="scientific">Carnobacterium alterfunditum</name>
    <dbReference type="NCBI Taxonomy" id="28230"/>
    <lineage>
        <taxon>Bacteria</taxon>
        <taxon>Bacillati</taxon>
        <taxon>Bacillota</taxon>
        <taxon>Bacilli</taxon>
        <taxon>Lactobacillales</taxon>
        <taxon>Carnobacteriaceae</taxon>
        <taxon>Carnobacterium</taxon>
    </lineage>
</organism>
<accession>A0A1N6FTR8</accession>
<evidence type="ECO:0000313" key="4">
    <source>
        <dbReference type="Proteomes" id="UP000184758"/>
    </source>
</evidence>
<dbReference type="EMBL" id="FSRN01000001">
    <property type="protein sequence ID" value="SIN98581.1"/>
    <property type="molecule type" value="Genomic_DNA"/>
</dbReference>
<feature type="transmembrane region" description="Helical" evidence="1">
    <location>
        <begin position="101"/>
        <end position="123"/>
    </location>
</feature>
<dbReference type="STRING" id="28230.SAMN05878443_0814"/>
<dbReference type="InterPro" id="IPR029787">
    <property type="entry name" value="Nucleotide_cyclase"/>
</dbReference>
<dbReference type="RefSeq" id="WP_034547597.1">
    <property type="nucleotide sequence ID" value="NZ_FSRN01000001.1"/>
</dbReference>
<keyword evidence="1" id="KW-0472">Membrane</keyword>
<dbReference type="PANTHER" id="PTHR45138">
    <property type="entry name" value="REGULATORY COMPONENTS OF SENSORY TRANSDUCTION SYSTEM"/>
    <property type="match status" value="1"/>
</dbReference>
<dbReference type="AlphaFoldDB" id="A0A1N6FTR8"/>
<keyword evidence="1" id="KW-1133">Transmembrane helix</keyword>
<dbReference type="PROSITE" id="PS50887">
    <property type="entry name" value="GGDEF"/>
    <property type="match status" value="1"/>
</dbReference>